<dbReference type="Proteomes" id="UP000198797">
    <property type="component" value="Unassembled WGS sequence"/>
</dbReference>
<dbReference type="RefSeq" id="WP_281190478.1">
    <property type="nucleotide sequence ID" value="NZ_FMCU01000024.1"/>
</dbReference>
<keyword evidence="2" id="KW-1185">Reference proteome</keyword>
<reference evidence="2" key="1">
    <citation type="submission" date="2016-06" db="EMBL/GenBank/DDBJ databases">
        <authorList>
            <person name="Varghese N."/>
            <person name="Submissions Spin"/>
        </authorList>
    </citation>
    <scope>NUCLEOTIDE SEQUENCE [LARGE SCALE GENOMIC DNA]</scope>
    <source>
        <strain evidence="2">DSM 44100</strain>
    </source>
</reference>
<sequence length="44" mass="4536">MNSAPSGELLLVGGWPGVPRAVLATLRGMGPKVLGLILSMLEHP</sequence>
<protein>
    <submittedName>
        <fullName evidence="1">Uncharacterized protein</fullName>
    </submittedName>
</protein>
<accession>A0A1C5ARG2</accession>
<evidence type="ECO:0000313" key="2">
    <source>
        <dbReference type="Proteomes" id="UP000198797"/>
    </source>
</evidence>
<proteinExistence type="predicted"/>
<dbReference type="STRING" id="121616.GA0070216_12414"/>
<organism evidence="1 2">
    <name type="scientific">Micromonospora matsumotoense</name>
    <dbReference type="NCBI Taxonomy" id="121616"/>
    <lineage>
        <taxon>Bacteria</taxon>
        <taxon>Bacillati</taxon>
        <taxon>Actinomycetota</taxon>
        <taxon>Actinomycetes</taxon>
        <taxon>Micromonosporales</taxon>
        <taxon>Micromonosporaceae</taxon>
        <taxon>Micromonospora</taxon>
    </lineage>
</organism>
<dbReference type="AlphaFoldDB" id="A0A1C5ARG2"/>
<evidence type="ECO:0000313" key="1">
    <source>
        <dbReference type="EMBL" id="SCF47839.1"/>
    </source>
</evidence>
<gene>
    <name evidence="1" type="ORF">GA0070216_12414</name>
</gene>
<dbReference type="EMBL" id="FMCU01000024">
    <property type="protein sequence ID" value="SCF47839.1"/>
    <property type="molecule type" value="Genomic_DNA"/>
</dbReference>
<name>A0A1C5ARG2_9ACTN</name>